<dbReference type="GO" id="GO:0003677">
    <property type="term" value="F:DNA binding"/>
    <property type="evidence" value="ECO:0007669"/>
    <property type="project" value="InterPro"/>
</dbReference>
<dbReference type="Proteomes" id="UP000256542">
    <property type="component" value="Unassembled WGS sequence"/>
</dbReference>
<comment type="similarity">
    <text evidence="1">Belongs to the sigma-70 factor family. ECF subfamily.</text>
</comment>
<dbReference type="InterPro" id="IPR014284">
    <property type="entry name" value="RNA_pol_sigma-70_dom"/>
</dbReference>
<protein>
    <submittedName>
        <fullName evidence="7">RNA polymerase sigma-70 factor (ECF subfamily)</fullName>
    </submittedName>
</protein>
<dbReference type="InterPro" id="IPR013249">
    <property type="entry name" value="RNA_pol_sigma70_r4_t2"/>
</dbReference>
<sequence length="177" mass="20907">MPHRADPRVQQELMHSLYSDHHSWLFTWMRKRLENQCDAADLTQDTFVRIHTRQESHKIDSPRAYLLTVAKGIISHFYRRRSIEQAYLEQLALLPKQAMPSQEHQLIILQTLEQIDALLDNLPKKVKTAFLLSQIEGKKYQEIAAEMGISLISVKRYMKQAYLQCLMFMEEDFFAEI</sequence>
<dbReference type="PANTHER" id="PTHR43133">
    <property type="entry name" value="RNA POLYMERASE ECF-TYPE SIGMA FACTO"/>
    <property type="match status" value="1"/>
</dbReference>
<dbReference type="CDD" id="cd06171">
    <property type="entry name" value="Sigma70_r4"/>
    <property type="match status" value="1"/>
</dbReference>
<accession>A0A3E0DLG7</accession>
<evidence type="ECO:0000256" key="3">
    <source>
        <dbReference type="ARBA" id="ARBA00023082"/>
    </source>
</evidence>
<evidence type="ECO:0000259" key="5">
    <source>
        <dbReference type="Pfam" id="PF04542"/>
    </source>
</evidence>
<dbReference type="NCBIfam" id="NF009180">
    <property type="entry name" value="PRK12528.1"/>
    <property type="match status" value="1"/>
</dbReference>
<dbReference type="OrthoDB" id="9797134at2"/>
<dbReference type="SUPFAM" id="SSF88659">
    <property type="entry name" value="Sigma3 and sigma4 domains of RNA polymerase sigma factors"/>
    <property type="match status" value="1"/>
</dbReference>
<dbReference type="InterPro" id="IPR013325">
    <property type="entry name" value="RNA_pol_sigma_r2"/>
</dbReference>
<dbReference type="RefSeq" id="WP_115898133.1">
    <property type="nucleotide sequence ID" value="NZ_QUNG01000008.1"/>
</dbReference>
<evidence type="ECO:0000259" key="6">
    <source>
        <dbReference type="Pfam" id="PF08281"/>
    </source>
</evidence>
<dbReference type="Pfam" id="PF08281">
    <property type="entry name" value="Sigma70_r4_2"/>
    <property type="match status" value="1"/>
</dbReference>
<proteinExistence type="inferred from homology"/>
<evidence type="ECO:0000313" key="8">
    <source>
        <dbReference type="Proteomes" id="UP000256542"/>
    </source>
</evidence>
<dbReference type="NCBIfam" id="TIGR02937">
    <property type="entry name" value="sigma70-ECF"/>
    <property type="match status" value="1"/>
</dbReference>
<dbReference type="EMBL" id="QUNG01000008">
    <property type="protein sequence ID" value="REG82621.1"/>
    <property type="molecule type" value="Genomic_DNA"/>
</dbReference>
<dbReference type="InterPro" id="IPR013324">
    <property type="entry name" value="RNA_pol_sigma_r3/r4-like"/>
</dbReference>
<name>A0A3E0DLG7_9GAMM</name>
<keyword evidence="4" id="KW-0804">Transcription</keyword>
<evidence type="ECO:0000256" key="1">
    <source>
        <dbReference type="ARBA" id="ARBA00010641"/>
    </source>
</evidence>
<organism evidence="7 8">
    <name type="scientific">Marinomonas pollencensis</name>
    <dbReference type="NCBI Taxonomy" id="491954"/>
    <lineage>
        <taxon>Bacteria</taxon>
        <taxon>Pseudomonadati</taxon>
        <taxon>Pseudomonadota</taxon>
        <taxon>Gammaproteobacteria</taxon>
        <taxon>Oceanospirillales</taxon>
        <taxon>Oceanospirillaceae</taxon>
        <taxon>Marinomonas</taxon>
    </lineage>
</organism>
<reference evidence="7 8" key="1">
    <citation type="submission" date="2018-08" db="EMBL/GenBank/DDBJ databases">
        <title>Genomic Encyclopedia of Type Strains, Phase III (KMG-III): the genomes of soil and plant-associated and newly described type strains.</title>
        <authorList>
            <person name="Whitman W."/>
        </authorList>
    </citation>
    <scope>NUCLEOTIDE SEQUENCE [LARGE SCALE GENOMIC DNA]</scope>
    <source>
        <strain evidence="7 8">CECT 7375</strain>
    </source>
</reference>
<gene>
    <name evidence="7" type="ORF">DFP81_10855</name>
</gene>
<feature type="domain" description="RNA polymerase sigma-70 region 2" evidence="5">
    <location>
        <begin position="17"/>
        <end position="82"/>
    </location>
</feature>
<dbReference type="PANTHER" id="PTHR43133:SF63">
    <property type="entry name" value="RNA POLYMERASE SIGMA FACTOR FECI-RELATED"/>
    <property type="match status" value="1"/>
</dbReference>
<evidence type="ECO:0000313" key="7">
    <source>
        <dbReference type="EMBL" id="REG82621.1"/>
    </source>
</evidence>
<dbReference type="GO" id="GO:0006352">
    <property type="term" value="P:DNA-templated transcription initiation"/>
    <property type="evidence" value="ECO:0007669"/>
    <property type="project" value="InterPro"/>
</dbReference>
<keyword evidence="8" id="KW-1185">Reference proteome</keyword>
<feature type="domain" description="RNA polymerase sigma factor 70 region 4 type 2" evidence="6">
    <location>
        <begin position="113"/>
        <end position="165"/>
    </location>
</feature>
<keyword evidence="2" id="KW-0805">Transcription regulation</keyword>
<dbReference type="Gene3D" id="1.10.10.10">
    <property type="entry name" value="Winged helix-like DNA-binding domain superfamily/Winged helix DNA-binding domain"/>
    <property type="match status" value="1"/>
</dbReference>
<dbReference type="InterPro" id="IPR036388">
    <property type="entry name" value="WH-like_DNA-bd_sf"/>
</dbReference>
<dbReference type="GO" id="GO:0016987">
    <property type="term" value="F:sigma factor activity"/>
    <property type="evidence" value="ECO:0007669"/>
    <property type="project" value="UniProtKB-KW"/>
</dbReference>
<dbReference type="SUPFAM" id="SSF88946">
    <property type="entry name" value="Sigma2 domain of RNA polymerase sigma factors"/>
    <property type="match status" value="1"/>
</dbReference>
<keyword evidence="3" id="KW-0731">Sigma factor</keyword>
<dbReference type="AlphaFoldDB" id="A0A3E0DLG7"/>
<evidence type="ECO:0000256" key="2">
    <source>
        <dbReference type="ARBA" id="ARBA00023015"/>
    </source>
</evidence>
<dbReference type="Pfam" id="PF04542">
    <property type="entry name" value="Sigma70_r2"/>
    <property type="match status" value="1"/>
</dbReference>
<dbReference type="InterPro" id="IPR007627">
    <property type="entry name" value="RNA_pol_sigma70_r2"/>
</dbReference>
<dbReference type="Gene3D" id="1.10.1740.10">
    <property type="match status" value="1"/>
</dbReference>
<evidence type="ECO:0000256" key="4">
    <source>
        <dbReference type="ARBA" id="ARBA00023163"/>
    </source>
</evidence>
<comment type="caution">
    <text evidence="7">The sequence shown here is derived from an EMBL/GenBank/DDBJ whole genome shotgun (WGS) entry which is preliminary data.</text>
</comment>
<dbReference type="InterPro" id="IPR039425">
    <property type="entry name" value="RNA_pol_sigma-70-like"/>
</dbReference>